<feature type="transmembrane region" description="Helical" evidence="6">
    <location>
        <begin position="436"/>
        <end position="455"/>
    </location>
</feature>
<name>A0A7X2MIR3_ENTAG</name>
<protein>
    <recommendedName>
        <fullName evidence="4">phosphoglycolate phosphatase</fullName>
        <ecNumber evidence="4">3.1.3.18</ecNumber>
    </recommendedName>
</protein>
<dbReference type="GO" id="GO:0006281">
    <property type="term" value="P:DNA repair"/>
    <property type="evidence" value="ECO:0007669"/>
    <property type="project" value="TreeGrafter"/>
</dbReference>
<evidence type="ECO:0000313" key="7">
    <source>
        <dbReference type="EMBL" id="MSE13948.1"/>
    </source>
</evidence>
<dbReference type="GO" id="GO:0008967">
    <property type="term" value="F:phosphoglycolate phosphatase activity"/>
    <property type="evidence" value="ECO:0007669"/>
    <property type="project" value="UniProtKB-EC"/>
</dbReference>
<dbReference type="Gene3D" id="3.40.50.1000">
    <property type="entry name" value="HAD superfamily/HAD-like"/>
    <property type="match status" value="2"/>
</dbReference>
<gene>
    <name evidence="7" type="ORF">GKC49_01915</name>
</gene>
<reference evidence="7 8" key="1">
    <citation type="submission" date="2019-11" db="EMBL/GenBank/DDBJ databases">
        <title>Draft Genome Sequence of Plant Growth-Promoting Rhizosphere-Associated Bacteria.</title>
        <authorList>
            <person name="Vasilyev I.Y."/>
            <person name="Radchenko V."/>
            <person name="Ilnitskaya E.V."/>
        </authorList>
    </citation>
    <scope>NUCLEOTIDE SEQUENCE [LARGE SCALE GENOMIC DNA]</scope>
    <source>
        <strain evidence="7 8">VRA_MhP_f</strain>
    </source>
</reference>
<evidence type="ECO:0000256" key="4">
    <source>
        <dbReference type="ARBA" id="ARBA00013078"/>
    </source>
</evidence>
<dbReference type="SUPFAM" id="SSF56784">
    <property type="entry name" value="HAD-like"/>
    <property type="match status" value="1"/>
</dbReference>
<dbReference type="AlphaFoldDB" id="A0A7X2MIR3"/>
<dbReference type="SFLD" id="SFLDS00003">
    <property type="entry name" value="Haloacid_Dehalogenase"/>
    <property type="match status" value="1"/>
</dbReference>
<evidence type="ECO:0000256" key="6">
    <source>
        <dbReference type="SAM" id="Phobius"/>
    </source>
</evidence>
<dbReference type="Proteomes" id="UP000461948">
    <property type="component" value="Unassembled WGS sequence"/>
</dbReference>
<keyword evidence="5" id="KW-0479">Metal-binding</keyword>
<proteinExistence type="inferred from homology"/>
<evidence type="ECO:0000313" key="8">
    <source>
        <dbReference type="Proteomes" id="UP000461948"/>
    </source>
</evidence>
<feature type="transmembrane region" description="Helical" evidence="6">
    <location>
        <begin position="363"/>
        <end position="383"/>
    </location>
</feature>
<dbReference type="InterPro" id="IPR050155">
    <property type="entry name" value="HAD-like_hydrolase_sf"/>
</dbReference>
<dbReference type="EMBL" id="WKLC01000030">
    <property type="protein sequence ID" value="MSE13948.1"/>
    <property type="molecule type" value="Genomic_DNA"/>
</dbReference>
<dbReference type="EC" id="3.1.3.18" evidence="4"/>
<comment type="similarity">
    <text evidence="3">Belongs to the HAD-like hydrolase superfamily. CbbY/CbbZ/Gph/YieH family.</text>
</comment>
<dbReference type="NCBIfam" id="TIGR01549">
    <property type="entry name" value="HAD-SF-IA-v1"/>
    <property type="match status" value="1"/>
</dbReference>
<keyword evidence="7" id="KW-0378">Hydrolase</keyword>
<accession>A0A7X2MIR3</accession>
<dbReference type="InterPro" id="IPR036412">
    <property type="entry name" value="HAD-like_sf"/>
</dbReference>
<keyword evidence="6" id="KW-0812">Transmembrane</keyword>
<sequence length="456" mass="52347">MKKVLITDLDNTLFDWFNVWYESFNGMLECASQISGVSKAELIPQIKKIHQRHGTAEYSYLLEEIPDFVSRYNGAQEIRKVMSPAISVYRKERAKNLKLYETVYQTLIKLREKGVLIVGYTESKAYYSSYRLTKLGLDGVLDFLYSPEDHCVPMDKSQDQSFILKETIHLHTPKGETKPNPDILLQIISDIGATPEECVYIGDSEMKDIDMAKLAKVSDVFAAYGTNHFGDNEDKYNLLRAVTHWTQADVDKEKEIKSNYNKSEPTYTVQKFSELLDLFDFRSFKSNKPPAEKGAPLEKLKLEVEIWKTTIDVQKHFNDMSMRVKHYAILMLTAFIGAVGFIYKNQGQMAMVIDGHAINLTGILGVFAIVVWNLIFFMDYVWYHPMLKGSVMSALNIEDRLRFDLPTLNLTKTIGEYSHKDTLFNKPFNSNRKSKYFYNGGTLILSILTLCLFFAG</sequence>
<evidence type="ECO:0000256" key="1">
    <source>
        <dbReference type="ARBA" id="ARBA00000830"/>
    </source>
</evidence>
<dbReference type="GO" id="GO:0046872">
    <property type="term" value="F:metal ion binding"/>
    <property type="evidence" value="ECO:0007669"/>
    <property type="project" value="UniProtKB-KW"/>
</dbReference>
<feature type="transmembrane region" description="Helical" evidence="6">
    <location>
        <begin position="324"/>
        <end position="343"/>
    </location>
</feature>
<comment type="caution">
    <text evidence="7">The sequence shown here is derived from an EMBL/GenBank/DDBJ whole genome shotgun (WGS) entry which is preliminary data.</text>
</comment>
<evidence type="ECO:0000256" key="3">
    <source>
        <dbReference type="ARBA" id="ARBA00006171"/>
    </source>
</evidence>
<keyword evidence="6" id="KW-1133">Transmembrane helix</keyword>
<evidence type="ECO:0000256" key="5">
    <source>
        <dbReference type="ARBA" id="ARBA00022723"/>
    </source>
</evidence>
<organism evidence="7 8">
    <name type="scientific">Enterobacter agglomerans</name>
    <name type="common">Erwinia herbicola</name>
    <name type="synonym">Pantoea agglomerans</name>
    <dbReference type="NCBI Taxonomy" id="549"/>
    <lineage>
        <taxon>Bacteria</taxon>
        <taxon>Pseudomonadati</taxon>
        <taxon>Pseudomonadota</taxon>
        <taxon>Gammaproteobacteria</taxon>
        <taxon>Enterobacterales</taxon>
        <taxon>Erwiniaceae</taxon>
        <taxon>Pantoea</taxon>
        <taxon>Pantoea agglomerans group</taxon>
    </lineage>
</organism>
<dbReference type="InterPro" id="IPR023214">
    <property type="entry name" value="HAD_sf"/>
</dbReference>
<comment type="catalytic activity">
    <reaction evidence="1">
        <text>2-phosphoglycolate + H2O = glycolate + phosphate</text>
        <dbReference type="Rhea" id="RHEA:14369"/>
        <dbReference type="ChEBI" id="CHEBI:15377"/>
        <dbReference type="ChEBI" id="CHEBI:29805"/>
        <dbReference type="ChEBI" id="CHEBI:43474"/>
        <dbReference type="ChEBI" id="CHEBI:58033"/>
        <dbReference type="EC" id="3.1.3.18"/>
    </reaction>
</comment>
<dbReference type="Gene3D" id="1.10.150.520">
    <property type="match status" value="1"/>
</dbReference>
<dbReference type="Pfam" id="PF00702">
    <property type="entry name" value="Hydrolase"/>
    <property type="match status" value="1"/>
</dbReference>
<comment type="pathway">
    <text evidence="2">Organic acid metabolism; glycolate biosynthesis; glycolate from 2-phosphoglycolate: step 1/1.</text>
</comment>
<dbReference type="PANTHER" id="PTHR43434">
    <property type="entry name" value="PHOSPHOGLYCOLATE PHOSPHATASE"/>
    <property type="match status" value="1"/>
</dbReference>
<keyword evidence="6" id="KW-0472">Membrane</keyword>
<evidence type="ECO:0000256" key="2">
    <source>
        <dbReference type="ARBA" id="ARBA00004818"/>
    </source>
</evidence>
<dbReference type="PANTHER" id="PTHR43434:SF1">
    <property type="entry name" value="PHOSPHOGLYCOLATE PHOSPHATASE"/>
    <property type="match status" value="1"/>
</dbReference>
<dbReference type="InterPro" id="IPR006439">
    <property type="entry name" value="HAD-SF_hydro_IA"/>
</dbReference>
<dbReference type="SFLD" id="SFLDG01129">
    <property type="entry name" value="C1.5:_HAD__Beta-PGM__Phosphata"/>
    <property type="match status" value="1"/>
</dbReference>